<proteinExistence type="predicted"/>
<protein>
    <submittedName>
        <fullName evidence="1">Uncharacterized protein</fullName>
    </submittedName>
</protein>
<comment type="caution">
    <text evidence="1">The sequence shown here is derived from an EMBL/GenBank/DDBJ whole genome shotgun (WGS) entry which is preliminary data.</text>
</comment>
<sequence>MNKYIIYLKLEVAPHKNGSPNLNSVHFPSPHYVYFWKTKVSKLNSVNLFYLVKSQILNL</sequence>
<evidence type="ECO:0000313" key="2">
    <source>
        <dbReference type="Proteomes" id="UP001206925"/>
    </source>
</evidence>
<accession>A0AAD5BPB3</accession>
<organism evidence="1 2">
    <name type="scientific">Ambrosia artemisiifolia</name>
    <name type="common">Common ragweed</name>
    <dbReference type="NCBI Taxonomy" id="4212"/>
    <lineage>
        <taxon>Eukaryota</taxon>
        <taxon>Viridiplantae</taxon>
        <taxon>Streptophyta</taxon>
        <taxon>Embryophyta</taxon>
        <taxon>Tracheophyta</taxon>
        <taxon>Spermatophyta</taxon>
        <taxon>Magnoliopsida</taxon>
        <taxon>eudicotyledons</taxon>
        <taxon>Gunneridae</taxon>
        <taxon>Pentapetalae</taxon>
        <taxon>asterids</taxon>
        <taxon>campanulids</taxon>
        <taxon>Asterales</taxon>
        <taxon>Asteraceae</taxon>
        <taxon>Asteroideae</taxon>
        <taxon>Heliantheae alliance</taxon>
        <taxon>Heliantheae</taxon>
        <taxon>Ambrosia</taxon>
    </lineage>
</organism>
<name>A0AAD5BPB3_AMBAR</name>
<evidence type="ECO:0000313" key="1">
    <source>
        <dbReference type="EMBL" id="KAI7726779.1"/>
    </source>
</evidence>
<dbReference type="Proteomes" id="UP001206925">
    <property type="component" value="Unassembled WGS sequence"/>
</dbReference>
<gene>
    <name evidence="1" type="ORF">M8C21_002155</name>
</gene>
<dbReference type="EMBL" id="JAMZMK010011535">
    <property type="protein sequence ID" value="KAI7726779.1"/>
    <property type="molecule type" value="Genomic_DNA"/>
</dbReference>
<dbReference type="AlphaFoldDB" id="A0AAD5BPB3"/>
<keyword evidence="2" id="KW-1185">Reference proteome</keyword>
<reference evidence="1" key="1">
    <citation type="submission" date="2022-06" db="EMBL/GenBank/DDBJ databases">
        <title>Uncovering the hologenomic basis of an extraordinary plant invasion.</title>
        <authorList>
            <person name="Bieker V.C."/>
            <person name="Martin M.D."/>
            <person name="Gilbert T."/>
            <person name="Hodgins K."/>
            <person name="Battlay P."/>
            <person name="Petersen B."/>
            <person name="Wilson J."/>
        </authorList>
    </citation>
    <scope>NUCLEOTIDE SEQUENCE</scope>
    <source>
        <strain evidence="1">AA19_3_7</strain>
        <tissue evidence="1">Leaf</tissue>
    </source>
</reference>